<reference evidence="2" key="1">
    <citation type="submission" date="2021-03" db="EMBL/GenBank/DDBJ databases">
        <title>Draft genome sequence of rust myrtle Austropuccinia psidii MF-1, a brazilian biotype.</title>
        <authorList>
            <person name="Quecine M.C."/>
            <person name="Pachon D.M.R."/>
            <person name="Bonatelli M.L."/>
            <person name="Correr F.H."/>
            <person name="Franceschini L.M."/>
            <person name="Leite T.F."/>
            <person name="Margarido G.R.A."/>
            <person name="Almeida C.A."/>
            <person name="Ferrarezi J.A."/>
            <person name="Labate C.A."/>
        </authorList>
    </citation>
    <scope>NUCLEOTIDE SEQUENCE</scope>
    <source>
        <strain evidence="2">MF-1</strain>
    </source>
</reference>
<comment type="caution">
    <text evidence="2">The sequence shown here is derived from an EMBL/GenBank/DDBJ whole genome shotgun (WGS) entry which is preliminary data.</text>
</comment>
<feature type="compositionally biased region" description="Polar residues" evidence="1">
    <location>
        <begin position="42"/>
        <end position="53"/>
    </location>
</feature>
<feature type="region of interest" description="Disordered" evidence="1">
    <location>
        <begin position="42"/>
        <end position="93"/>
    </location>
</feature>
<name>A0A9Q3HDC9_9BASI</name>
<proteinExistence type="predicted"/>
<gene>
    <name evidence="2" type="ORF">O181_040948</name>
</gene>
<evidence type="ECO:0000313" key="3">
    <source>
        <dbReference type="Proteomes" id="UP000765509"/>
    </source>
</evidence>
<protein>
    <submittedName>
        <fullName evidence="2">Uncharacterized protein</fullName>
    </submittedName>
</protein>
<evidence type="ECO:0000256" key="1">
    <source>
        <dbReference type="SAM" id="MobiDB-lite"/>
    </source>
</evidence>
<keyword evidence="3" id="KW-1185">Reference proteome</keyword>
<dbReference type="Proteomes" id="UP000765509">
    <property type="component" value="Unassembled WGS sequence"/>
</dbReference>
<dbReference type="AlphaFoldDB" id="A0A9Q3HDC9"/>
<feature type="compositionally biased region" description="Low complexity" evidence="1">
    <location>
        <begin position="74"/>
        <end position="87"/>
    </location>
</feature>
<organism evidence="2 3">
    <name type="scientific">Austropuccinia psidii MF-1</name>
    <dbReference type="NCBI Taxonomy" id="1389203"/>
    <lineage>
        <taxon>Eukaryota</taxon>
        <taxon>Fungi</taxon>
        <taxon>Dikarya</taxon>
        <taxon>Basidiomycota</taxon>
        <taxon>Pucciniomycotina</taxon>
        <taxon>Pucciniomycetes</taxon>
        <taxon>Pucciniales</taxon>
        <taxon>Sphaerophragmiaceae</taxon>
        <taxon>Austropuccinia</taxon>
    </lineage>
</organism>
<accession>A0A9Q3HDC9</accession>
<dbReference type="EMBL" id="AVOT02016219">
    <property type="protein sequence ID" value="MBW0501233.1"/>
    <property type="molecule type" value="Genomic_DNA"/>
</dbReference>
<feature type="compositionally biased region" description="Acidic residues" evidence="1">
    <location>
        <begin position="60"/>
        <end position="73"/>
    </location>
</feature>
<sequence length="93" mass="10072">MPVENSPPANITRSQRHQSVLTLIVRAPLDCTPAFHQLSTNLDRGTPIFSQGPRNRLGEAEDEEGEEYEETEVAEASAGAPEASEAPNLAPFN</sequence>
<evidence type="ECO:0000313" key="2">
    <source>
        <dbReference type="EMBL" id="MBW0501233.1"/>
    </source>
</evidence>